<dbReference type="Pfam" id="PF13385">
    <property type="entry name" value="Laminin_G_3"/>
    <property type="match status" value="1"/>
</dbReference>
<reference evidence="3" key="1">
    <citation type="submission" date="2016-02" db="EMBL/GenBank/DDBJ databases">
        <authorList>
            <person name="Schultz-Johansen M."/>
            <person name="Glaring M.A."/>
            <person name="Bech P.K."/>
            <person name="Stougaard P."/>
        </authorList>
    </citation>
    <scope>NUCLEOTIDE SEQUENCE [LARGE SCALE GENOMIC DNA]</scope>
    <source>
        <strain evidence="3">S66</strain>
    </source>
</reference>
<dbReference type="Proteomes" id="UP000070299">
    <property type="component" value="Unassembled WGS sequence"/>
</dbReference>
<gene>
    <name evidence="2" type="ORF">AX660_03105</name>
</gene>
<dbReference type="RefSeq" id="WP_068382203.1">
    <property type="nucleotide sequence ID" value="NZ_LSNE01000020.1"/>
</dbReference>
<keyword evidence="3" id="KW-1185">Reference proteome</keyword>
<dbReference type="OrthoDB" id="851894at2"/>
<dbReference type="InterPro" id="IPR013320">
    <property type="entry name" value="ConA-like_dom_sf"/>
</dbReference>
<evidence type="ECO:0000313" key="3">
    <source>
        <dbReference type="Proteomes" id="UP000070299"/>
    </source>
</evidence>
<dbReference type="SUPFAM" id="SSF49899">
    <property type="entry name" value="Concanavalin A-like lectins/glucanases"/>
    <property type="match status" value="1"/>
</dbReference>
<dbReference type="STRING" id="1799789.AX660_03105"/>
<protein>
    <recommendedName>
        <fullName evidence="4">LamG-like jellyroll fold domain-containing protein</fullName>
    </recommendedName>
</protein>
<proteinExistence type="predicted"/>
<dbReference type="Gene3D" id="2.60.120.200">
    <property type="match status" value="1"/>
</dbReference>
<dbReference type="AlphaFoldDB" id="A0A148KKI0"/>
<evidence type="ECO:0000256" key="1">
    <source>
        <dbReference type="SAM" id="SignalP"/>
    </source>
</evidence>
<comment type="caution">
    <text evidence="2">The sequence shown here is derived from an EMBL/GenBank/DDBJ whole genome shotgun (WGS) entry which is preliminary data.</text>
</comment>
<feature type="signal peptide" evidence="1">
    <location>
        <begin position="1"/>
        <end position="22"/>
    </location>
</feature>
<accession>A0A148KKI0</accession>
<name>A0A148KKI0_9ALTE</name>
<organism evidence="2 3">
    <name type="scientific">Paraglaciecola hydrolytica</name>
    <dbReference type="NCBI Taxonomy" id="1799789"/>
    <lineage>
        <taxon>Bacteria</taxon>
        <taxon>Pseudomonadati</taxon>
        <taxon>Pseudomonadota</taxon>
        <taxon>Gammaproteobacteria</taxon>
        <taxon>Alteromonadales</taxon>
        <taxon>Alteromonadaceae</taxon>
        <taxon>Paraglaciecola</taxon>
    </lineage>
</organism>
<evidence type="ECO:0008006" key="4">
    <source>
        <dbReference type="Google" id="ProtNLM"/>
    </source>
</evidence>
<evidence type="ECO:0000313" key="2">
    <source>
        <dbReference type="EMBL" id="KXI26771.1"/>
    </source>
</evidence>
<feature type="chain" id="PRO_5007550143" description="LamG-like jellyroll fold domain-containing protein" evidence="1">
    <location>
        <begin position="23"/>
        <end position="229"/>
    </location>
</feature>
<sequence length="229" mass="26093">MYQSIKTCCWVICLFCSFSIIADESQTWMLDNLSNIGGHGLHIEGQPKVVGSQDKLSLLFDGNQDRIQIAGNLVAGMQSFTLELLVKPYAPTPNGREPRIIHIEDPNNSQHRITLEMRFTKQNQWYLDAFLMDGDSRFTLIDSNLTHPINQWVNIAMTYHNGEFNSYVNGQKELSTNMQFSPMPETALTSIGARMNKVHYLHGELKQLRANNRVLSAHEMISVKHLNEN</sequence>
<dbReference type="EMBL" id="LSNE01000020">
    <property type="protein sequence ID" value="KXI26771.1"/>
    <property type="molecule type" value="Genomic_DNA"/>
</dbReference>
<keyword evidence="1" id="KW-0732">Signal</keyword>